<sequence length="237" mass="27796">SSASTSVCKYCEEVCHFSKSYFKCKLYKQASADDVGISDKKRKQSNDIKRDKKKRKTATTDNKDTCKRCHEKGHKSARSPSCKYHISSKQEVFNKNLGQKYRPFTRKLPMDKCVADQYVNTLKPIIISACRDVRNIVFRAQIFVNYYITLRSQQELDNDIPHCIFRQQFWYSVCQLVNAKRVTTSTNIPLNMMAVWNLSNNMVEHFESRLLSSLYHRLQSIFMVSDVYKKCIFFSEK</sequence>
<organism evidence="2 3">
    <name type="scientific">Rhizopus microsporus</name>
    <dbReference type="NCBI Taxonomy" id="58291"/>
    <lineage>
        <taxon>Eukaryota</taxon>
        <taxon>Fungi</taxon>
        <taxon>Fungi incertae sedis</taxon>
        <taxon>Mucoromycota</taxon>
        <taxon>Mucoromycotina</taxon>
        <taxon>Mucoromycetes</taxon>
        <taxon>Mucorales</taxon>
        <taxon>Mucorineae</taxon>
        <taxon>Rhizopodaceae</taxon>
        <taxon>Rhizopus</taxon>
    </lineage>
</organism>
<protein>
    <submittedName>
        <fullName evidence="2">Uncharacterized protein</fullName>
    </submittedName>
</protein>
<dbReference type="Proteomes" id="UP000242381">
    <property type="component" value="Unassembled WGS sequence"/>
</dbReference>
<name>A0A1X0RKP2_RHIZD</name>
<evidence type="ECO:0000256" key="1">
    <source>
        <dbReference type="SAM" id="MobiDB-lite"/>
    </source>
</evidence>
<dbReference type="AlphaFoldDB" id="A0A1X0RKP2"/>
<dbReference type="VEuPathDB" id="FungiDB:BCV72DRAFT_317497"/>
<accession>A0A1X0RKP2</accession>
<dbReference type="OMA" id="YFKCKLY"/>
<dbReference type="EMBL" id="KV921634">
    <property type="protein sequence ID" value="ORE12602.1"/>
    <property type="molecule type" value="Genomic_DNA"/>
</dbReference>
<gene>
    <name evidence="2" type="ORF">BCV71DRAFT_280612</name>
</gene>
<evidence type="ECO:0000313" key="3">
    <source>
        <dbReference type="Proteomes" id="UP000242381"/>
    </source>
</evidence>
<feature type="region of interest" description="Disordered" evidence="1">
    <location>
        <begin position="35"/>
        <end position="59"/>
    </location>
</feature>
<reference evidence="2 3" key="1">
    <citation type="journal article" date="2016" name="Proc. Natl. Acad. Sci. U.S.A.">
        <title>Lipid metabolic changes in an early divergent fungus govern the establishment of a mutualistic symbiosis with endobacteria.</title>
        <authorList>
            <person name="Lastovetsky O.A."/>
            <person name="Gaspar M.L."/>
            <person name="Mondo S.J."/>
            <person name="LaButti K.M."/>
            <person name="Sandor L."/>
            <person name="Grigoriev I.V."/>
            <person name="Henry S.A."/>
            <person name="Pawlowska T.E."/>
        </authorList>
    </citation>
    <scope>NUCLEOTIDE SEQUENCE [LARGE SCALE GENOMIC DNA]</scope>
    <source>
        <strain evidence="2 3">ATCC 11559</strain>
    </source>
</reference>
<proteinExistence type="predicted"/>
<evidence type="ECO:0000313" key="2">
    <source>
        <dbReference type="EMBL" id="ORE12602.1"/>
    </source>
</evidence>
<feature type="non-terminal residue" evidence="2">
    <location>
        <position position="1"/>
    </location>
</feature>